<dbReference type="Pfam" id="PF13410">
    <property type="entry name" value="GST_C_2"/>
    <property type="match status" value="1"/>
</dbReference>
<dbReference type="Gene3D" id="1.20.1050.10">
    <property type="match status" value="1"/>
</dbReference>
<sequence>MSSIRLFYSDGACSLAPHIALEETGASFEPVRVDMASGEQRSTEFLRINPKGRVPALAVDDWVLTENPAILQFIARSFPHAGLWPDQLRDQARVAEWLAWIASTVHVAYAHVRRAERYAASDAALEDVRAKGLQTCRDLWQAVDARLGDGPWAIGEHYSVADAYLLVFWTWGRGSYLGFDMANDCPHWTAHARRMGLRPAVQRAFEREGLALPAGG</sequence>
<dbReference type="InterPro" id="IPR004045">
    <property type="entry name" value="Glutathione_S-Trfase_N"/>
</dbReference>
<dbReference type="CDD" id="cd03188">
    <property type="entry name" value="GST_C_Beta"/>
    <property type="match status" value="1"/>
</dbReference>
<dbReference type="SUPFAM" id="SSF52833">
    <property type="entry name" value="Thioredoxin-like"/>
    <property type="match status" value="1"/>
</dbReference>
<dbReference type="SFLD" id="SFLDS00019">
    <property type="entry name" value="Glutathione_Transferase_(cytos"/>
    <property type="match status" value="1"/>
</dbReference>
<dbReference type="Proteomes" id="UP001292182">
    <property type="component" value="Unassembled WGS sequence"/>
</dbReference>
<dbReference type="InterPro" id="IPR010987">
    <property type="entry name" value="Glutathione-S-Trfase_C-like"/>
</dbReference>
<dbReference type="SFLD" id="SFLDG01150">
    <property type="entry name" value="Main.1:_Beta-like"/>
    <property type="match status" value="1"/>
</dbReference>
<dbReference type="SUPFAM" id="SSF47616">
    <property type="entry name" value="GST C-terminal domain-like"/>
    <property type="match status" value="1"/>
</dbReference>
<comment type="caution">
    <text evidence="3">The sequence shown here is derived from an EMBL/GenBank/DDBJ whole genome shotgun (WGS) entry which is preliminary data.</text>
</comment>
<accession>A0ABU5LQR3</accession>
<dbReference type="PANTHER" id="PTHR44051:SF8">
    <property type="entry name" value="GLUTATHIONE S-TRANSFERASE GSTA"/>
    <property type="match status" value="1"/>
</dbReference>
<dbReference type="InterPro" id="IPR036249">
    <property type="entry name" value="Thioredoxin-like_sf"/>
</dbReference>
<dbReference type="SFLD" id="SFLDG00358">
    <property type="entry name" value="Main_(cytGST)"/>
    <property type="match status" value="1"/>
</dbReference>
<protein>
    <submittedName>
        <fullName evidence="3">Glutathione S-transferase N-terminal domain-containing protein</fullName>
    </submittedName>
</protein>
<evidence type="ECO:0000259" key="2">
    <source>
        <dbReference type="PROSITE" id="PS50405"/>
    </source>
</evidence>
<evidence type="ECO:0000313" key="4">
    <source>
        <dbReference type="Proteomes" id="UP001292182"/>
    </source>
</evidence>
<dbReference type="PROSITE" id="PS50405">
    <property type="entry name" value="GST_CTER"/>
    <property type="match status" value="1"/>
</dbReference>
<dbReference type="PROSITE" id="PS50404">
    <property type="entry name" value="GST_NTER"/>
    <property type="match status" value="1"/>
</dbReference>
<feature type="domain" description="GST N-terminal" evidence="1">
    <location>
        <begin position="1"/>
        <end position="82"/>
    </location>
</feature>
<dbReference type="CDD" id="cd03057">
    <property type="entry name" value="GST_N_Beta"/>
    <property type="match status" value="1"/>
</dbReference>
<feature type="domain" description="GST C-terminal" evidence="2">
    <location>
        <begin position="87"/>
        <end position="216"/>
    </location>
</feature>
<evidence type="ECO:0000259" key="1">
    <source>
        <dbReference type="PROSITE" id="PS50404"/>
    </source>
</evidence>
<dbReference type="InterPro" id="IPR040079">
    <property type="entry name" value="Glutathione_S-Trfase"/>
</dbReference>
<keyword evidence="4" id="KW-1185">Reference proteome</keyword>
<dbReference type="Gene3D" id="3.40.30.10">
    <property type="entry name" value="Glutaredoxin"/>
    <property type="match status" value="1"/>
</dbReference>
<dbReference type="EMBL" id="JAOBTW010000009">
    <property type="protein sequence ID" value="MDZ7282283.1"/>
    <property type="molecule type" value="Genomic_DNA"/>
</dbReference>
<proteinExistence type="predicted"/>
<dbReference type="RefSeq" id="WP_322539348.1">
    <property type="nucleotide sequence ID" value="NZ_JAOBTW010000009.1"/>
</dbReference>
<evidence type="ECO:0000313" key="3">
    <source>
        <dbReference type="EMBL" id="MDZ7282283.1"/>
    </source>
</evidence>
<name>A0ABU5LQR3_9SPHN</name>
<dbReference type="Pfam" id="PF02798">
    <property type="entry name" value="GST_N"/>
    <property type="match status" value="1"/>
</dbReference>
<dbReference type="InterPro" id="IPR036282">
    <property type="entry name" value="Glutathione-S-Trfase_C_sf"/>
</dbReference>
<dbReference type="PANTHER" id="PTHR44051">
    <property type="entry name" value="GLUTATHIONE S-TRANSFERASE-RELATED"/>
    <property type="match status" value="1"/>
</dbReference>
<reference evidence="4" key="1">
    <citation type="submission" date="2023-07" db="EMBL/GenBank/DDBJ databases">
        <title>Whole genome sequence analysis of rice epiphytic Sphingomonas sanguinis OsEp_Plm_15B2.</title>
        <authorList>
            <person name="Sahu K.P."/>
            <person name="Asharani P."/>
            <person name="Reddy B."/>
            <person name="Kumar A."/>
        </authorList>
    </citation>
    <scope>NUCLEOTIDE SEQUENCE [LARGE SCALE GENOMIC DNA]</scope>
    <source>
        <strain evidence="4">OsEp_Plm_15B2</strain>
    </source>
</reference>
<gene>
    <name evidence="3" type="ORF">N4G62_09615</name>
</gene>
<organism evidence="3 4">
    <name type="scientific">Sphingomonas sanguinis</name>
    <dbReference type="NCBI Taxonomy" id="33051"/>
    <lineage>
        <taxon>Bacteria</taxon>
        <taxon>Pseudomonadati</taxon>
        <taxon>Pseudomonadota</taxon>
        <taxon>Alphaproteobacteria</taxon>
        <taxon>Sphingomonadales</taxon>
        <taxon>Sphingomonadaceae</taxon>
        <taxon>Sphingomonas</taxon>
    </lineage>
</organism>